<feature type="region of interest" description="Disordered" evidence="3">
    <location>
        <begin position="709"/>
        <end position="1029"/>
    </location>
</feature>
<evidence type="ECO:0000313" key="5">
    <source>
        <dbReference type="EMBL" id="KAJ6248760.1"/>
    </source>
</evidence>
<feature type="region of interest" description="Disordered" evidence="3">
    <location>
        <begin position="625"/>
        <end position="650"/>
    </location>
</feature>
<dbReference type="PANTHER" id="PTHR13196">
    <property type="entry name" value="DENN DOMAIN-CONTAINING"/>
    <property type="match status" value="1"/>
</dbReference>
<feature type="compositionally biased region" description="Polar residues" evidence="3">
    <location>
        <begin position="852"/>
        <end position="868"/>
    </location>
</feature>
<feature type="compositionally biased region" description="Basic residues" evidence="3">
    <location>
        <begin position="580"/>
        <end position="597"/>
    </location>
</feature>
<name>A0ABQ8YW29_9EUKA</name>
<sequence length="1051" mass="124511">MATLEDQITQVFEKFYYVTYSSEKLKNKTNDFSYPEIELKYNFPKQKEDSIIERIYPFCFPNLELYTTQNKPIKELYTFVLTDLDGSRLHSHCLLFCPNSSNKKPESLIFVSKLTQINFFTTLLGLVSLKKAFNSSHFDLFLKSIRSSAVPQLGETFKVSIPRSLSIPNDFFEYTRPNTLLGGINTKDLFTIFDSKQLICLFAALLFERRVIFTSDSLTKLTTTIYSFVGLLYPFEWAHALIPIIPSNMIHACCAPFPYIIGIHKSLLSKAEDVIEEECVYADLDTREVEMDPVDLVLLPSRLATKLMDSIKKNRKKLKASGEFDQGLILREFLNFFVSIFYDYESHFQMNETNNEFEFDFESFKKKKNKSIKRFLLAFSQTQMFESFFRNKEMQMKNQKDDTNSFFVDMVNQYKQTENNNSGSNFLKGLWKRKNSIKKQDRKEIGLDKDKDTENENENENKNEKESENENKNEKKKDDKEIEIEKGKNEKHKDNKTETASVEETTTTTSSSSRNRRKNTVSEKFKGFFNRNKKSLQLEFEEVEEEEEQEEEKVEDERLLSVIQGFWSGNKNKFKESRFSKRKRKNSNTKNKPKNHKRNDDLKNIRSQASLKLIEKFENLSLQNEQRNQTLTRNSKNKNYKHSNNKYTNNKYIPRKFSQNKTQKTIKKIENNNNNNNNSTKNNKTRFNLNNQKQNIKFSKIASNLGWKSNKTEEEKQRELEKKKQKDLEKKKEMERKKQRDLERRRELERRRQNEIEKKKQKKEEKQKEMERKKQRDLERRRELERRRQNGLEKNKQKKEEKQKNPPKVQTQLSKGFSRFSKMCSKPSKPLTNRNNNKKKTSPKTKNQKQSIVSNRIKNYNTLTQNSETQNKQNTKNFTKFNLKNKLKINTKKKKSTSQQPENKNNGYVKKHSLSPRTPKFSFQSKSPTSTPNYNKLKTYNSFSDGLNKNANNNFNNGRNNNRSNNNIYRKNSSNFSQNNYRNNFNNKNNSRNNSYSISHNTINNINNQKKTFSNNSENRNQFNRNPKNQKVFVLKSKNYPYSNNSNTNQK</sequence>
<evidence type="ECO:0000256" key="3">
    <source>
        <dbReference type="SAM" id="MobiDB-lite"/>
    </source>
</evidence>
<feature type="compositionally biased region" description="Low complexity" evidence="3">
    <location>
        <begin position="671"/>
        <end position="682"/>
    </location>
</feature>
<dbReference type="Gene3D" id="3.40.50.11500">
    <property type="match status" value="1"/>
</dbReference>
<comment type="subcellular location">
    <subcellularLocation>
        <location evidence="1">Cytoplasmic vesicle</location>
        <location evidence="1">Clathrin-coated vesicle</location>
    </subcellularLocation>
</comment>
<dbReference type="Pfam" id="PF02141">
    <property type="entry name" value="DENN"/>
    <property type="match status" value="1"/>
</dbReference>
<keyword evidence="2" id="KW-0968">Cytoplasmic vesicle</keyword>
<dbReference type="InterPro" id="IPR043153">
    <property type="entry name" value="DENN_C"/>
</dbReference>
<feature type="region of interest" description="Disordered" evidence="3">
    <location>
        <begin position="439"/>
        <end position="528"/>
    </location>
</feature>
<feature type="compositionally biased region" description="Basic residues" evidence="3">
    <location>
        <begin position="836"/>
        <end position="847"/>
    </location>
</feature>
<proteinExistence type="predicted"/>
<gene>
    <name evidence="5" type="ORF">M0813_17248</name>
</gene>
<dbReference type="Gene3D" id="3.30.450.200">
    <property type="match status" value="1"/>
</dbReference>
<feature type="compositionally biased region" description="Low complexity" evidence="3">
    <location>
        <begin position="869"/>
        <end position="882"/>
    </location>
</feature>
<evidence type="ECO:0000256" key="2">
    <source>
        <dbReference type="ARBA" id="ARBA00023329"/>
    </source>
</evidence>
<dbReference type="InterPro" id="IPR005113">
    <property type="entry name" value="uDENN_dom"/>
</dbReference>
<comment type="caution">
    <text evidence="5">The sequence shown here is derived from an EMBL/GenBank/DDBJ whole genome shotgun (WGS) entry which is preliminary data.</text>
</comment>
<dbReference type="SMART" id="SM00801">
    <property type="entry name" value="dDENN"/>
    <property type="match status" value="1"/>
</dbReference>
<dbReference type="SMART" id="SM00799">
    <property type="entry name" value="DENN"/>
    <property type="match status" value="1"/>
</dbReference>
<feature type="compositionally biased region" description="Basic and acidic residues" evidence="3">
    <location>
        <begin position="710"/>
        <end position="804"/>
    </location>
</feature>
<evidence type="ECO:0000313" key="6">
    <source>
        <dbReference type="Proteomes" id="UP001150062"/>
    </source>
</evidence>
<feature type="region of interest" description="Disordered" evidence="3">
    <location>
        <begin position="571"/>
        <end position="605"/>
    </location>
</feature>
<dbReference type="InterPro" id="IPR040032">
    <property type="entry name" value="DENND1A/B/C"/>
</dbReference>
<feature type="region of interest" description="Disordered" evidence="3">
    <location>
        <begin position="668"/>
        <end position="687"/>
    </location>
</feature>
<feature type="compositionally biased region" description="Low complexity" evidence="3">
    <location>
        <begin position="498"/>
        <end position="513"/>
    </location>
</feature>
<accession>A0ABQ8YW29</accession>
<feature type="compositionally biased region" description="Basic and acidic residues" evidence="3">
    <location>
        <begin position="439"/>
        <end position="497"/>
    </location>
</feature>
<feature type="compositionally biased region" description="Polar residues" evidence="3">
    <location>
        <begin position="921"/>
        <end position="947"/>
    </location>
</feature>
<feature type="compositionally biased region" description="Basic residues" evidence="3">
    <location>
        <begin position="635"/>
        <end position="644"/>
    </location>
</feature>
<dbReference type="SMART" id="SM00800">
    <property type="entry name" value="uDENN"/>
    <property type="match status" value="1"/>
</dbReference>
<dbReference type="InterPro" id="IPR037516">
    <property type="entry name" value="Tripartite_DENN"/>
</dbReference>
<feature type="domain" description="UDENN" evidence="4">
    <location>
        <begin position="18"/>
        <end position="399"/>
    </location>
</feature>
<dbReference type="InterPro" id="IPR005112">
    <property type="entry name" value="dDENN_dom"/>
</dbReference>
<organism evidence="5 6">
    <name type="scientific">Anaeramoeba flamelloides</name>
    <dbReference type="NCBI Taxonomy" id="1746091"/>
    <lineage>
        <taxon>Eukaryota</taxon>
        <taxon>Metamonada</taxon>
        <taxon>Anaeramoebidae</taxon>
        <taxon>Anaeramoeba</taxon>
    </lineage>
</organism>
<evidence type="ECO:0000256" key="1">
    <source>
        <dbReference type="ARBA" id="ARBA00004132"/>
    </source>
</evidence>
<evidence type="ECO:0000259" key="4">
    <source>
        <dbReference type="PROSITE" id="PS50211"/>
    </source>
</evidence>
<keyword evidence="6" id="KW-1185">Reference proteome</keyword>
<dbReference type="Pfam" id="PF03456">
    <property type="entry name" value="uDENN"/>
    <property type="match status" value="1"/>
</dbReference>
<protein>
    <submittedName>
        <fullName evidence="5">Denn domain-containing</fullName>
    </submittedName>
</protein>
<dbReference type="PROSITE" id="PS50211">
    <property type="entry name" value="DENN"/>
    <property type="match status" value="1"/>
</dbReference>
<dbReference type="EMBL" id="JAOAOG010000106">
    <property type="protein sequence ID" value="KAJ6248760.1"/>
    <property type="molecule type" value="Genomic_DNA"/>
</dbReference>
<dbReference type="PANTHER" id="PTHR13196:SF14">
    <property type="entry name" value="UDENN DOMAIN-CONTAINING PROTEIN"/>
    <property type="match status" value="1"/>
</dbReference>
<reference evidence="5" key="1">
    <citation type="submission" date="2022-08" db="EMBL/GenBank/DDBJ databases">
        <title>Novel sulfate-reducing endosymbionts in the free-living metamonad Anaeramoeba.</title>
        <authorList>
            <person name="Jerlstrom-Hultqvist J."/>
            <person name="Cepicka I."/>
            <person name="Gallot-Lavallee L."/>
            <person name="Salas-Leiva D."/>
            <person name="Curtis B.A."/>
            <person name="Zahonova K."/>
            <person name="Pipaliya S."/>
            <person name="Dacks J."/>
            <person name="Roger A.J."/>
        </authorList>
    </citation>
    <scope>NUCLEOTIDE SEQUENCE</scope>
    <source>
        <strain evidence="5">Schooner1</strain>
    </source>
</reference>
<feature type="compositionally biased region" description="Basic residues" evidence="3">
    <location>
        <begin position="883"/>
        <end position="896"/>
    </location>
</feature>
<dbReference type="Proteomes" id="UP001150062">
    <property type="component" value="Unassembled WGS sequence"/>
</dbReference>
<feature type="compositionally biased region" description="Low complexity" evidence="3">
    <location>
        <begin position="948"/>
        <end position="1026"/>
    </location>
</feature>
<dbReference type="InterPro" id="IPR001194">
    <property type="entry name" value="cDENN_dom"/>
</dbReference>